<dbReference type="PANTHER" id="PTHR13364">
    <property type="entry name" value="DEFECTIVE SPERMATOGENESIS PROTEIN 39"/>
    <property type="match status" value="1"/>
</dbReference>
<keyword evidence="6" id="KW-0968">Cytoplasmic vesicle</keyword>
<evidence type="ECO:0000256" key="4">
    <source>
        <dbReference type="ARBA" id="ARBA00019368"/>
    </source>
</evidence>
<dbReference type="GO" id="GO:0005770">
    <property type="term" value="C:late endosome"/>
    <property type="evidence" value="ECO:0007669"/>
    <property type="project" value="UniProtKB-SubCell"/>
</dbReference>
<evidence type="ECO:0000256" key="7">
    <source>
        <dbReference type="ARBA" id="ARBA00029984"/>
    </source>
</evidence>
<reference evidence="10" key="1">
    <citation type="journal article" date="2018" name="PLoS ONE">
        <title>Chinook salmon (Oncorhynchus tshawytscha) genome and transcriptome.</title>
        <authorList>
            <person name="Christensen K.A."/>
            <person name="Leong J.S."/>
            <person name="Sakhrani D."/>
            <person name="Biagi C.A."/>
            <person name="Minkley D.R."/>
            <person name="Withler R.E."/>
            <person name="Rondeau E.B."/>
            <person name="Koop B.F."/>
            <person name="Devlin R.H."/>
        </authorList>
    </citation>
    <scope>NUCLEOTIDE SEQUENCE [LARGE SCALE GENOMIC DNA]</scope>
</reference>
<evidence type="ECO:0000256" key="2">
    <source>
        <dbReference type="ARBA" id="ARBA00004541"/>
    </source>
</evidence>
<accession>A0AAZ3R9I9</accession>
<dbReference type="GO" id="GO:0005769">
    <property type="term" value="C:early endosome"/>
    <property type="evidence" value="ECO:0007669"/>
    <property type="project" value="UniProtKB-SubCell"/>
</dbReference>
<dbReference type="GO" id="GO:0006886">
    <property type="term" value="P:intracellular protein transport"/>
    <property type="evidence" value="ECO:0007669"/>
    <property type="project" value="TreeGrafter"/>
</dbReference>
<evidence type="ECO:0000313" key="10">
    <source>
        <dbReference type="Proteomes" id="UP000694402"/>
    </source>
</evidence>
<name>A0AAZ3R9I9_ONCTS</name>
<dbReference type="GeneTree" id="ENSGT00390000013955"/>
<keyword evidence="5" id="KW-0967">Endosome</keyword>
<dbReference type="AlphaFoldDB" id="A0AAZ3R9I9"/>
<dbReference type="InterPro" id="IPR040057">
    <property type="entry name" value="Spe-39"/>
</dbReference>
<keyword evidence="10" id="KW-1185">Reference proteome</keyword>
<sequence>MWREHKHVFSISNVFKLKESKRAVNSIRSLVEEEDEEDDVEKVSWSGEPVGSISWSVKETESSIRSTGEVRDQSFPKIHTAPSLPKNSSGYSLSSLFKGTTQGKGSSVEDTVSLKTVCDTADGGVEMNITDCAFNALHSLVVDGFKSQCTFLCFHVHIQLMQYRDHLNVRDENKKRDFLKNCLSFPFSPDDATHVQDHYTLLERQIIIEANDKQVESSGQADIFKKYPRKASILNMPIITTLYYSCFYHYGESDGTFSSPANIRKTFRISDKQFLLTCLGARAKLKAWFDVDALFTTKNWLGYTKKRSPIGFHRIVDILQKNNAPVQVLQDYVNLVEDVEQKISLAQKYKCHDVIINTYRDLKDRQQLIVYRGKVERGSSEYRKIEEILSNSVRLWGEVSPRLPLLQS</sequence>
<dbReference type="GO" id="GO:0007034">
    <property type="term" value="P:vacuolar transport"/>
    <property type="evidence" value="ECO:0007669"/>
    <property type="project" value="TreeGrafter"/>
</dbReference>
<protein>
    <recommendedName>
        <fullName evidence="4">Spermatogenesis-defective protein 39 homolog</fullName>
    </recommendedName>
    <alternativeName>
        <fullName evidence="7">VPS33B-interacting protein in apical-basolateral polarity regulator</fullName>
    </alternativeName>
    <alternativeName>
        <fullName evidence="8">VPS33B-interacting protein in polarity and apical restriction</fullName>
    </alternativeName>
</protein>
<dbReference type="Ensembl" id="ENSOTST00005185760.1">
    <property type="protein sequence ID" value="ENSOTSP00005138237.1"/>
    <property type="gene ID" value="ENSOTSG00005001435.2"/>
</dbReference>
<reference evidence="9" key="3">
    <citation type="submission" date="2025-09" db="UniProtKB">
        <authorList>
            <consortium name="Ensembl"/>
        </authorList>
    </citation>
    <scope>IDENTIFICATION</scope>
</reference>
<evidence type="ECO:0000256" key="1">
    <source>
        <dbReference type="ARBA" id="ARBA00004412"/>
    </source>
</evidence>
<gene>
    <name evidence="9" type="primary">VIPAS39</name>
</gene>
<evidence type="ECO:0000256" key="6">
    <source>
        <dbReference type="ARBA" id="ARBA00023329"/>
    </source>
</evidence>
<organism evidence="9 10">
    <name type="scientific">Oncorhynchus tshawytscha</name>
    <name type="common">Chinook salmon</name>
    <name type="synonym">Salmo tshawytscha</name>
    <dbReference type="NCBI Taxonomy" id="74940"/>
    <lineage>
        <taxon>Eukaryota</taxon>
        <taxon>Metazoa</taxon>
        <taxon>Chordata</taxon>
        <taxon>Craniata</taxon>
        <taxon>Vertebrata</taxon>
        <taxon>Euteleostomi</taxon>
        <taxon>Actinopterygii</taxon>
        <taxon>Neopterygii</taxon>
        <taxon>Teleostei</taxon>
        <taxon>Protacanthopterygii</taxon>
        <taxon>Salmoniformes</taxon>
        <taxon>Salmonidae</taxon>
        <taxon>Salmoninae</taxon>
        <taxon>Oncorhynchus</taxon>
    </lineage>
</organism>
<reference evidence="9" key="2">
    <citation type="submission" date="2025-08" db="UniProtKB">
        <authorList>
            <consortium name="Ensembl"/>
        </authorList>
    </citation>
    <scope>IDENTIFICATION</scope>
</reference>
<dbReference type="PANTHER" id="PTHR13364:SF6">
    <property type="entry name" value="SPERMATOGENESIS-DEFECTIVE PROTEIN 39 HOMOLOG"/>
    <property type="match status" value="1"/>
</dbReference>
<dbReference type="Proteomes" id="UP000694402">
    <property type="component" value="Unassembled WGS sequence"/>
</dbReference>
<evidence type="ECO:0000256" key="5">
    <source>
        <dbReference type="ARBA" id="ARBA00022753"/>
    </source>
</evidence>
<proteinExistence type="predicted"/>
<evidence type="ECO:0000256" key="3">
    <source>
        <dbReference type="ARBA" id="ARBA00004603"/>
    </source>
</evidence>
<evidence type="ECO:0000313" key="9">
    <source>
        <dbReference type="Ensembl" id="ENSOTSP00005138237.1"/>
    </source>
</evidence>
<evidence type="ECO:0000256" key="8">
    <source>
        <dbReference type="ARBA" id="ARBA00031270"/>
    </source>
</evidence>
<comment type="subcellular location">
    <subcellularLocation>
        <location evidence="2">Cytoplasmic vesicle</location>
    </subcellularLocation>
    <subcellularLocation>
        <location evidence="1">Early endosome</location>
    </subcellularLocation>
    <subcellularLocation>
        <location evidence="3">Late endosome</location>
    </subcellularLocation>
</comment>